<dbReference type="InterPro" id="IPR035897">
    <property type="entry name" value="Toll_tir_struct_dom_sf"/>
</dbReference>
<accession>A0A3S5B0U5</accession>
<name>A0A3S5B0U5_9PLAT</name>
<dbReference type="Proteomes" id="UP000784294">
    <property type="component" value="Unassembled WGS sequence"/>
</dbReference>
<dbReference type="EMBL" id="CAAALY010245761">
    <property type="protein sequence ID" value="VEL33430.1"/>
    <property type="molecule type" value="Genomic_DNA"/>
</dbReference>
<protein>
    <recommendedName>
        <fullName evidence="1">TIR domain-containing protein</fullName>
    </recommendedName>
</protein>
<dbReference type="AlphaFoldDB" id="A0A3S5B0U5"/>
<reference evidence="2" key="1">
    <citation type="submission" date="2018-11" db="EMBL/GenBank/DDBJ databases">
        <authorList>
            <consortium name="Pathogen Informatics"/>
        </authorList>
    </citation>
    <scope>NUCLEOTIDE SEQUENCE</scope>
</reference>
<feature type="domain" description="TIR" evidence="1">
    <location>
        <begin position="415"/>
        <end position="506"/>
    </location>
</feature>
<dbReference type="GO" id="GO:0007165">
    <property type="term" value="P:signal transduction"/>
    <property type="evidence" value="ECO:0007669"/>
    <property type="project" value="InterPro"/>
</dbReference>
<proteinExistence type="predicted"/>
<dbReference type="InterPro" id="IPR000157">
    <property type="entry name" value="TIR_dom"/>
</dbReference>
<comment type="caution">
    <text evidence="2">The sequence shown here is derived from an EMBL/GenBank/DDBJ whole genome shotgun (WGS) entry which is preliminary data.</text>
</comment>
<organism evidence="2 3">
    <name type="scientific">Protopolystoma xenopodis</name>
    <dbReference type="NCBI Taxonomy" id="117903"/>
    <lineage>
        <taxon>Eukaryota</taxon>
        <taxon>Metazoa</taxon>
        <taxon>Spiralia</taxon>
        <taxon>Lophotrochozoa</taxon>
        <taxon>Platyhelminthes</taxon>
        <taxon>Monogenea</taxon>
        <taxon>Polyopisthocotylea</taxon>
        <taxon>Polystomatidea</taxon>
        <taxon>Polystomatidae</taxon>
        <taxon>Protopolystoma</taxon>
    </lineage>
</organism>
<keyword evidence="3" id="KW-1185">Reference proteome</keyword>
<gene>
    <name evidence="2" type="ORF">PXEA_LOCUS26870</name>
</gene>
<dbReference type="SUPFAM" id="SSF47769">
    <property type="entry name" value="SAM/Pointed domain"/>
    <property type="match status" value="1"/>
</dbReference>
<evidence type="ECO:0000259" key="1">
    <source>
        <dbReference type="Pfam" id="PF13676"/>
    </source>
</evidence>
<evidence type="ECO:0000313" key="2">
    <source>
        <dbReference type="EMBL" id="VEL33430.1"/>
    </source>
</evidence>
<dbReference type="PANTHER" id="PTHR46270:SF2">
    <property type="entry name" value="TIR DOMAIN-CONTAINING PROTEIN"/>
    <property type="match status" value="1"/>
</dbReference>
<dbReference type="Gene3D" id="3.40.50.10140">
    <property type="entry name" value="Toll/interleukin-1 receptor homology (TIR) domain"/>
    <property type="match status" value="1"/>
</dbReference>
<dbReference type="OrthoDB" id="2148946at2759"/>
<dbReference type="SUPFAM" id="SSF52200">
    <property type="entry name" value="Toll/Interleukin receptor TIR domain"/>
    <property type="match status" value="1"/>
</dbReference>
<sequence>MLEECHNEVNLEEQIRSDKCAQFCKLINSDVCMTITEEGADVFSYFREQSNLMTQKSCMEKWLISLLNSADFVSFYTQYIQLLVEKKNGSNYLADPRCRAVTNFIKLHMLTWNATDKSEELCYRLVTASTTMALIHLIKQPELEPTICFRQRNVSMLLHSAVGILNNVINHLPNERSKFREEGIVQALMLIVKYDSLHSHDFYADHVLQKLHLPFKTASLLLLAFMVDEKENDILNDTDGHIIYLIAIVKDALLNEETLFSVNYGYNADELFYRLKHLAGPDSNKEILVKNGIIGAIKSALDISLKQERASITRDNAETSYKKYRNLALVSLDLLWSLSFMEITHQHLACGTDFRRICDHFAESPLWQGPCKLAATGILWNLKCAENISTSNSSPAHLIKLMGSDRSIGKADGHVMISYQHSTQHIMSLVKDALERRGYKVWMDIDHMRGSFVDAMADGIQRSAALVLGISQAFKNSPHCRQEVRYAYSLGIPLVPLVLEPNFRSDGWLGLLLATILMHPLTGHEDLERAANWLEDQLGDRGRHQNAPSEAPVSILESGSEVAQVPSGAFSEPVSQSITVDSHFGHLGICAANHVVDYEVIQPLDTNSNRLVVSGAKIASVNSFPSYLTTTHSERSNLIQQCYEVPNKYPCNNLDFSLSTTIGQEIPALSVANGIQPLLPVSSLANGMVVTTNSDLPVNLASFYSPSSSNHGFSSWQCFTILFYSRSYTISSEGAKATPQTLSTVDFPNWTSTEVVDWLSQHKLSSFLPRLAGLDGRLLVELVYLRLHAPEGLMTILSSDLGMGLIDRLRLLAALADLAK</sequence>
<dbReference type="InterPro" id="IPR013761">
    <property type="entry name" value="SAM/pointed_sf"/>
</dbReference>
<dbReference type="PANTHER" id="PTHR46270">
    <property type="entry name" value="ARMADILLO-TYPE FOLD-RELATED"/>
    <property type="match status" value="1"/>
</dbReference>
<dbReference type="Pfam" id="PF13676">
    <property type="entry name" value="TIR_2"/>
    <property type="match status" value="1"/>
</dbReference>
<evidence type="ECO:0000313" key="3">
    <source>
        <dbReference type="Proteomes" id="UP000784294"/>
    </source>
</evidence>